<proteinExistence type="predicted"/>
<evidence type="ECO:0000256" key="8">
    <source>
        <dbReference type="ARBA" id="ARBA00022801"/>
    </source>
</evidence>
<dbReference type="PANTHER" id="PTHR39156">
    <property type="entry name" value="RIBONUCLEASE M5"/>
    <property type="match status" value="1"/>
</dbReference>
<evidence type="ECO:0000256" key="5">
    <source>
        <dbReference type="ARBA" id="ARBA00022723"/>
    </source>
</evidence>
<accession>A0A0K1W3E4</accession>
<keyword evidence="9" id="KW-0460">Magnesium</keyword>
<dbReference type="PROSITE" id="PS50880">
    <property type="entry name" value="TOPRIM"/>
    <property type="match status" value="1"/>
</dbReference>
<feature type="domain" description="Toprim" evidence="12">
    <location>
        <begin position="4"/>
        <end position="100"/>
    </location>
</feature>
<dbReference type="Gene3D" id="3.40.1360.10">
    <property type="match status" value="1"/>
</dbReference>
<keyword evidence="4" id="KW-0540">Nuclease</keyword>
<name>A0A0K1W3E4_9MOLU</name>
<dbReference type="AlphaFoldDB" id="A0A0K1W3E4"/>
<keyword evidence="14" id="KW-1185">Reference proteome</keyword>
<dbReference type="SMART" id="SM00493">
    <property type="entry name" value="TOPRIM"/>
    <property type="match status" value="1"/>
</dbReference>
<evidence type="ECO:0000259" key="12">
    <source>
        <dbReference type="PROSITE" id="PS50880"/>
    </source>
</evidence>
<evidence type="ECO:0000256" key="7">
    <source>
        <dbReference type="ARBA" id="ARBA00022759"/>
    </source>
</evidence>
<evidence type="ECO:0000256" key="1">
    <source>
        <dbReference type="ARBA" id="ARBA00022490"/>
    </source>
</evidence>
<dbReference type="CDD" id="cd01027">
    <property type="entry name" value="TOPRIM_RNase_M5_like"/>
    <property type="match status" value="1"/>
</dbReference>
<dbReference type="InterPro" id="IPR004466">
    <property type="entry name" value="RNase_M5"/>
</dbReference>
<dbReference type="SUPFAM" id="SSF110455">
    <property type="entry name" value="Toprim domain"/>
    <property type="match status" value="1"/>
</dbReference>
<dbReference type="InterPro" id="IPR025156">
    <property type="entry name" value="RNase_M5_C"/>
</dbReference>
<dbReference type="Proteomes" id="UP000067476">
    <property type="component" value="Chromosome"/>
</dbReference>
<dbReference type="Pfam" id="PF01751">
    <property type="entry name" value="Toprim"/>
    <property type="match status" value="1"/>
</dbReference>
<dbReference type="RefSeq" id="WP_075058788.1">
    <property type="nucleotide sequence ID" value="NZ_CP012357.1"/>
</dbReference>
<gene>
    <name evidence="13" type="primary">rnmV</name>
    <name evidence="13" type="ORF">SLITO_v1c11000</name>
</gene>
<dbReference type="KEGG" id="sll:SLITO_v1c11000"/>
<protein>
    <recommendedName>
        <fullName evidence="11">Ribonuclease M5</fullName>
        <ecNumber evidence="11">3.1.26.8</ecNumber>
    </recommendedName>
</protein>
<evidence type="ECO:0000256" key="4">
    <source>
        <dbReference type="ARBA" id="ARBA00022722"/>
    </source>
</evidence>
<dbReference type="STRING" id="216942.SLITO_v1c11000"/>
<keyword evidence="6" id="KW-0699">rRNA-binding</keyword>
<evidence type="ECO:0000256" key="10">
    <source>
        <dbReference type="ARBA" id="ARBA00022884"/>
    </source>
</evidence>
<evidence type="ECO:0000313" key="13">
    <source>
        <dbReference type="EMBL" id="AKX34711.1"/>
    </source>
</evidence>
<organism evidence="13 14">
    <name type="scientific">Spiroplasma litorale</name>
    <dbReference type="NCBI Taxonomy" id="216942"/>
    <lineage>
        <taxon>Bacteria</taxon>
        <taxon>Bacillati</taxon>
        <taxon>Mycoplasmatota</taxon>
        <taxon>Mollicutes</taxon>
        <taxon>Entomoplasmatales</taxon>
        <taxon>Spiroplasmataceae</taxon>
        <taxon>Spiroplasma</taxon>
    </lineage>
</organism>
<dbReference type="GO" id="GO:0006364">
    <property type="term" value="P:rRNA processing"/>
    <property type="evidence" value="ECO:0007669"/>
    <property type="project" value="UniProtKB-UniRule"/>
</dbReference>
<reference evidence="13 14" key="1">
    <citation type="journal article" date="2015" name="Genome Announc.">
        <title>Complete Genome Sequence of Spiroplasma litorale TN-1T (DSM 21781), a Bacterium Isolated from a Green-Eyed Horsefly (Tabanus nigrovittatus).</title>
        <authorList>
            <person name="Lo W.S."/>
            <person name="Lai Y.C."/>
            <person name="Lien Y.W."/>
            <person name="Wang T.H."/>
            <person name="Kuo C.H."/>
        </authorList>
    </citation>
    <scope>NUCLEOTIDE SEQUENCE [LARGE SCALE GENOMIC DNA]</scope>
    <source>
        <strain evidence="13 14">TN-1</strain>
    </source>
</reference>
<keyword evidence="8" id="KW-0378">Hydrolase</keyword>
<dbReference type="EC" id="3.1.26.8" evidence="11"/>
<dbReference type="GO" id="GO:0046872">
    <property type="term" value="F:metal ion binding"/>
    <property type="evidence" value="ECO:0007669"/>
    <property type="project" value="UniProtKB-KW"/>
</dbReference>
<evidence type="ECO:0000256" key="2">
    <source>
        <dbReference type="ARBA" id="ARBA00022517"/>
    </source>
</evidence>
<keyword evidence="2" id="KW-0690">Ribosome biogenesis</keyword>
<keyword evidence="10" id="KW-0694">RNA-binding</keyword>
<evidence type="ECO:0000256" key="9">
    <source>
        <dbReference type="ARBA" id="ARBA00022842"/>
    </source>
</evidence>
<keyword evidence="5" id="KW-0479">Metal-binding</keyword>
<dbReference type="NCBIfam" id="TIGR00334">
    <property type="entry name" value="5S_RNA_mat_M5"/>
    <property type="match status" value="1"/>
</dbReference>
<keyword evidence="3" id="KW-0698">rRNA processing</keyword>
<dbReference type="GO" id="GO:0043822">
    <property type="term" value="F:ribonuclease M5 activity"/>
    <property type="evidence" value="ECO:0007669"/>
    <property type="project" value="UniProtKB-UniRule"/>
</dbReference>
<evidence type="ECO:0000256" key="6">
    <source>
        <dbReference type="ARBA" id="ARBA00022730"/>
    </source>
</evidence>
<dbReference type="OrthoDB" id="9791329at2"/>
<dbReference type="InterPro" id="IPR006171">
    <property type="entry name" value="TOPRIM_dom"/>
</dbReference>
<dbReference type="PANTHER" id="PTHR39156:SF2">
    <property type="entry name" value="DNA PRIMASE (BACTERIAL TYPE) AND SMALL PRIMASE-LIKE PROTEINS"/>
    <property type="match status" value="1"/>
</dbReference>
<keyword evidence="7" id="KW-0255">Endonuclease</keyword>
<dbReference type="InterPro" id="IPR034141">
    <property type="entry name" value="TOPRIM_RNase_M5-like"/>
</dbReference>
<dbReference type="GO" id="GO:0019843">
    <property type="term" value="F:rRNA binding"/>
    <property type="evidence" value="ECO:0007669"/>
    <property type="project" value="UniProtKB-KW"/>
</dbReference>
<sequence>MKIMQVVVVEGFSDTIKLKKVFGNDNIDTIETNGLALTNQKLNLIAELNKTRGVIIFTDPDGPGLKIRDIINTYLDFNCFNAFINKKMIKNKKKVGIAEAEDEDIKKALIELIKFDNRAKSITWEEYVNNNFYLKDNRNKITKYYNWDKSINNKRLFKWLNYLNLKVDEVKKIIGD</sequence>
<evidence type="ECO:0000256" key="11">
    <source>
        <dbReference type="NCBIfam" id="TIGR00334"/>
    </source>
</evidence>
<evidence type="ECO:0000313" key="14">
    <source>
        <dbReference type="Proteomes" id="UP000067476"/>
    </source>
</evidence>
<evidence type="ECO:0000256" key="3">
    <source>
        <dbReference type="ARBA" id="ARBA00022552"/>
    </source>
</evidence>
<keyword evidence="1" id="KW-0963">Cytoplasm</keyword>
<dbReference type="Pfam" id="PF13331">
    <property type="entry name" value="DUF4093"/>
    <property type="match status" value="1"/>
</dbReference>
<dbReference type="PATRIC" id="fig|216942.3.peg.1123"/>
<dbReference type="EMBL" id="CP012357">
    <property type="protein sequence ID" value="AKX34711.1"/>
    <property type="molecule type" value="Genomic_DNA"/>
</dbReference>